<protein>
    <submittedName>
        <fullName evidence="4">AraC family transcriptional regulator</fullName>
    </submittedName>
</protein>
<dbReference type="OrthoDB" id="6670788at2"/>
<dbReference type="Pfam" id="PF12833">
    <property type="entry name" value="HTH_18"/>
    <property type="match status" value="1"/>
</dbReference>
<keyword evidence="1" id="KW-0805">Transcription regulation</keyword>
<dbReference type="RefSeq" id="WP_105595489.1">
    <property type="nucleotide sequence ID" value="NZ_PDET01000028.1"/>
</dbReference>
<evidence type="ECO:0000313" key="5">
    <source>
        <dbReference type="Proteomes" id="UP000239181"/>
    </source>
</evidence>
<sequence>MIQAFQGTQSYRLTSADAEQQGNIRSLPATVGHCLSRFNPVAEGFTVVCSNYQPVRPLIEETCNPHDRPMLVLTFGLAGNSQFCGRDGSETQFTEGQLTVTSFHGSQGERRYRGGEQVSQLRLLLSADSVSHYLGAAVCDRLFATGRVVNHAFTPYSRATATLLDQLRQGGNDALMLQIHALNLLALQRHLVEEVKHKPLHPRDDLQLEQARDWMLGHLDEPFSLSTLAMAVGLSDYKLKQGFHQRFNTTPGQMLLQMRMEKAHRLLEQGYQVAQAGWQVGYRHANNFSVAFYRYFGRQASEVTGKKK</sequence>
<evidence type="ECO:0000256" key="1">
    <source>
        <dbReference type="ARBA" id="ARBA00023015"/>
    </source>
</evidence>
<comment type="caution">
    <text evidence="4">The sequence shown here is derived from an EMBL/GenBank/DDBJ whole genome shotgun (WGS) entry which is preliminary data.</text>
</comment>
<name>A0A2S9I4D6_9GAMM</name>
<dbReference type="EMBL" id="PDET01000028">
    <property type="protein sequence ID" value="PRD12663.1"/>
    <property type="molecule type" value="Genomic_DNA"/>
</dbReference>
<organism evidence="4 5">
    <name type="scientific">Pantoea coffeiphila</name>
    <dbReference type="NCBI Taxonomy" id="1465635"/>
    <lineage>
        <taxon>Bacteria</taxon>
        <taxon>Pseudomonadati</taxon>
        <taxon>Pseudomonadota</taxon>
        <taxon>Gammaproteobacteria</taxon>
        <taxon>Enterobacterales</taxon>
        <taxon>Erwiniaceae</taxon>
        <taxon>Pantoea</taxon>
    </lineage>
</organism>
<reference evidence="4 5" key="1">
    <citation type="submission" date="2017-10" db="EMBL/GenBank/DDBJ databases">
        <title>Draft genome of two endophytic bacteria isolated from 'guarana' Paullinia cupana (Mart.) Ducke.</title>
        <authorList>
            <person name="Siqueira K.A."/>
            <person name="Liotti R.G."/>
            <person name="Mendes T.A."/>
            <person name="Soares M.A."/>
        </authorList>
    </citation>
    <scope>NUCLEOTIDE SEQUENCE [LARGE SCALE GENOMIC DNA]</scope>
    <source>
        <strain evidence="4 5">342</strain>
    </source>
</reference>
<keyword evidence="2" id="KW-0804">Transcription</keyword>
<evidence type="ECO:0000256" key="2">
    <source>
        <dbReference type="ARBA" id="ARBA00023163"/>
    </source>
</evidence>
<dbReference type="AlphaFoldDB" id="A0A2S9I4D6"/>
<accession>A0A2S9I4D6</accession>
<dbReference type="PANTHER" id="PTHR47893">
    <property type="entry name" value="REGULATORY PROTEIN PCHR"/>
    <property type="match status" value="1"/>
</dbReference>
<dbReference type="Gene3D" id="1.10.10.60">
    <property type="entry name" value="Homeodomain-like"/>
    <property type="match status" value="1"/>
</dbReference>
<dbReference type="SMART" id="SM00342">
    <property type="entry name" value="HTH_ARAC"/>
    <property type="match status" value="1"/>
</dbReference>
<dbReference type="PANTHER" id="PTHR47893:SF1">
    <property type="entry name" value="REGULATORY PROTEIN PCHR"/>
    <property type="match status" value="1"/>
</dbReference>
<dbReference type="InterPro" id="IPR009057">
    <property type="entry name" value="Homeodomain-like_sf"/>
</dbReference>
<dbReference type="GO" id="GO:0043565">
    <property type="term" value="F:sequence-specific DNA binding"/>
    <property type="evidence" value="ECO:0007669"/>
    <property type="project" value="InterPro"/>
</dbReference>
<dbReference type="GO" id="GO:0003700">
    <property type="term" value="F:DNA-binding transcription factor activity"/>
    <property type="evidence" value="ECO:0007669"/>
    <property type="project" value="InterPro"/>
</dbReference>
<dbReference type="Proteomes" id="UP000239181">
    <property type="component" value="Unassembled WGS sequence"/>
</dbReference>
<dbReference type="SUPFAM" id="SSF46689">
    <property type="entry name" value="Homeodomain-like"/>
    <property type="match status" value="2"/>
</dbReference>
<evidence type="ECO:0000313" key="4">
    <source>
        <dbReference type="EMBL" id="PRD12663.1"/>
    </source>
</evidence>
<keyword evidence="5" id="KW-1185">Reference proteome</keyword>
<dbReference type="InterPro" id="IPR053142">
    <property type="entry name" value="PchR_regulatory_protein"/>
</dbReference>
<evidence type="ECO:0000259" key="3">
    <source>
        <dbReference type="PROSITE" id="PS01124"/>
    </source>
</evidence>
<gene>
    <name evidence="4" type="ORF">CQW29_25155</name>
</gene>
<feature type="domain" description="HTH araC/xylS-type" evidence="3">
    <location>
        <begin position="209"/>
        <end position="306"/>
    </location>
</feature>
<proteinExistence type="predicted"/>
<dbReference type="PROSITE" id="PS01124">
    <property type="entry name" value="HTH_ARAC_FAMILY_2"/>
    <property type="match status" value="1"/>
</dbReference>
<dbReference type="InterPro" id="IPR018060">
    <property type="entry name" value="HTH_AraC"/>
</dbReference>